<evidence type="ECO:0000256" key="1">
    <source>
        <dbReference type="SAM" id="MobiDB-lite"/>
    </source>
</evidence>
<proteinExistence type="predicted"/>
<reference evidence="2" key="1">
    <citation type="journal article" date="2021" name="Front. Plant Sci.">
        <title>Chromosome-Scale Genome Assembly for Chinese Sour Jujube and Insights Into Its Genome Evolution and Domestication Signature.</title>
        <authorList>
            <person name="Shen L.-Y."/>
            <person name="Luo H."/>
            <person name="Wang X.-L."/>
            <person name="Wang X.-M."/>
            <person name="Qiu X.-J."/>
            <person name="Liu H."/>
            <person name="Zhou S.-S."/>
            <person name="Jia K.-H."/>
            <person name="Nie S."/>
            <person name="Bao Y.-T."/>
            <person name="Zhang R.-G."/>
            <person name="Yun Q.-Z."/>
            <person name="Chai Y.-H."/>
            <person name="Lu J.-Y."/>
            <person name="Li Y."/>
            <person name="Zhao S.-W."/>
            <person name="Mao J.-F."/>
            <person name="Jia S.-G."/>
            <person name="Mao Y.-M."/>
        </authorList>
    </citation>
    <scope>NUCLEOTIDE SEQUENCE</scope>
    <source>
        <strain evidence="2">AT0</strain>
        <tissue evidence="2">Leaf</tissue>
    </source>
</reference>
<dbReference type="Proteomes" id="UP000813462">
    <property type="component" value="Unassembled WGS sequence"/>
</dbReference>
<feature type="compositionally biased region" description="Polar residues" evidence="1">
    <location>
        <begin position="1"/>
        <end position="30"/>
    </location>
</feature>
<feature type="region of interest" description="Disordered" evidence="1">
    <location>
        <begin position="1"/>
        <end position="57"/>
    </location>
</feature>
<comment type="caution">
    <text evidence="2">The sequence shown here is derived from an EMBL/GenBank/DDBJ whole genome shotgun (WGS) entry which is preliminary data.</text>
</comment>
<protein>
    <submittedName>
        <fullName evidence="2">Uncharacterized protein</fullName>
    </submittedName>
</protein>
<dbReference type="EMBL" id="JAEACU010000001">
    <property type="protein sequence ID" value="KAH7546534.1"/>
    <property type="molecule type" value="Genomic_DNA"/>
</dbReference>
<accession>A0A978W3K0</accession>
<gene>
    <name evidence="2" type="ORF">FEM48_Zijuj01G0211100</name>
</gene>
<evidence type="ECO:0000313" key="2">
    <source>
        <dbReference type="EMBL" id="KAH7546534.1"/>
    </source>
</evidence>
<name>A0A978W3K0_ZIZJJ</name>
<feature type="compositionally biased region" description="Polar residues" evidence="1">
    <location>
        <begin position="42"/>
        <end position="57"/>
    </location>
</feature>
<dbReference type="PANTHER" id="PTHR32444:SF118">
    <property type="entry name" value="OS09G0551150 PROTEIN"/>
    <property type="match status" value="1"/>
</dbReference>
<dbReference type="AlphaFoldDB" id="A0A978W3K0"/>
<dbReference type="PANTHER" id="PTHR32444">
    <property type="entry name" value="BULB-TYPE LECTIN DOMAIN-CONTAINING PROTEIN"/>
    <property type="match status" value="1"/>
</dbReference>
<sequence length="138" mass="15145">MSHALNNAQQTEAISHPSTMPSPSQESNPLDSAPPTQIPIPATSSLHQRQPVGTTTTMDKIGWNLKTYVEHYLTSWKSSDDPSIGDFSFHIDIKGMPQVIVSKGTTRTLRLGPWNGVRLNGVYVRGNTVYGSNEMHLS</sequence>
<organism evidence="2 3">
    <name type="scientific">Ziziphus jujuba var. spinosa</name>
    <dbReference type="NCBI Taxonomy" id="714518"/>
    <lineage>
        <taxon>Eukaryota</taxon>
        <taxon>Viridiplantae</taxon>
        <taxon>Streptophyta</taxon>
        <taxon>Embryophyta</taxon>
        <taxon>Tracheophyta</taxon>
        <taxon>Spermatophyta</taxon>
        <taxon>Magnoliopsida</taxon>
        <taxon>eudicotyledons</taxon>
        <taxon>Gunneridae</taxon>
        <taxon>Pentapetalae</taxon>
        <taxon>rosids</taxon>
        <taxon>fabids</taxon>
        <taxon>Rosales</taxon>
        <taxon>Rhamnaceae</taxon>
        <taxon>Paliureae</taxon>
        <taxon>Ziziphus</taxon>
    </lineage>
</organism>
<evidence type="ECO:0000313" key="3">
    <source>
        <dbReference type="Proteomes" id="UP000813462"/>
    </source>
</evidence>